<dbReference type="InterPro" id="IPR000120">
    <property type="entry name" value="Amidase"/>
</dbReference>
<feature type="active site" description="Charge relay system" evidence="7">
    <location>
        <position position="76"/>
    </location>
</feature>
<dbReference type="EC" id="6.3.5.7" evidence="7"/>
<evidence type="ECO:0000313" key="9">
    <source>
        <dbReference type="EMBL" id="PYE49454.1"/>
    </source>
</evidence>
<evidence type="ECO:0000313" key="10">
    <source>
        <dbReference type="Proteomes" id="UP000248326"/>
    </source>
</evidence>
<dbReference type="Proteomes" id="UP000248326">
    <property type="component" value="Unassembled WGS sequence"/>
</dbReference>
<dbReference type="GO" id="GO:0016740">
    <property type="term" value="F:transferase activity"/>
    <property type="evidence" value="ECO:0007669"/>
    <property type="project" value="UniProtKB-KW"/>
</dbReference>
<comment type="catalytic activity">
    <reaction evidence="6 7">
        <text>L-glutamyl-tRNA(Gln) + L-glutamine + ATP + H2O = L-glutaminyl-tRNA(Gln) + L-glutamate + ADP + phosphate + H(+)</text>
        <dbReference type="Rhea" id="RHEA:17521"/>
        <dbReference type="Rhea" id="RHEA-COMP:9681"/>
        <dbReference type="Rhea" id="RHEA-COMP:9684"/>
        <dbReference type="ChEBI" id="CHEBI:15377"/>
        <dbReference type="ChEBI" id="CHEBI:15378"/>
        <dbReference type="ChEBI" id="CHEBI:29985"/>
        <dbReference type="ChEBI" id="CHEBI:30616"/>
        <dbReference type="ChEBI" id="CHEBI:43474"/>
        <dbReference type="ChEBI" id="CHEBI:58359"/>
        <dbReference type="ChEBI" id="CHEBI:78520"/>
        <dbReference type="ChEBI" id="CHEBI:78521"/>
        <dbReference type="ChEBI" id="CHEBI:456216"/>
        <dbReference type="EC" id="6.3.5.7"/>
    </reaction>
</comment>
<dbReference type="Pfam" id="PF01425">
    <property type="entry name" value="Amidase"/>
    <property type="match status" value="1"/>
</dbReference>
<sequence length="493" mass="51861">MRVSRVSAVSLARSVSRGERRSIDLVREALKAAEDLAPLRPLISVVEDAEQQASIVDERLRAGERLALAGVPIVVKDNLNVRGTRTTCGSRALERYVSPYTATAVHRLQAAGAVVIGKANMDEFAMGSSNESSAFGAARNPWDASKVTGGSSGGSAASVAAAMVPVSLGSDTGGSVRQPAAFTGVYGLKPTYGRVSRYGLVAFASSLDQVGPFAAYAEDLATTMDAMAGHDVLDATSLQAPNRFVEALGAGVRGMRFGFVREALGVGNSASVEAALERTRTLLESLGATVGEVSLPTLEYGIAAYYLIATPEASSNLARYDGMVYSRRAAQGGDFNASMSASRAESFGDEVKRRILMGTYALSSGYYDAYYSKAMKVRRLVANDFARAFESFDVLITPTSPFAAFGVGEKSSDPLSMYMADVDTVLVNLAGVPALSVPAGFDERGTRLPVGVQFIAPALADERLISVAHALELATDREFVDARPPVEVASLDA</sequence>
<keyword evidence="3 7" id="KW-0547">Nucleotide-binding</keyword>
<reference evidence="9 10" key="1">
    <citation type="submission" date="2018-06" db="EMBL/GenBank/DDBJ databases">
        <title>Genomic Encyclopedia of Type Strains, Phase IV (KMG-IV): sequencing the most valuable type-strain genomes for metagenomic binning, comparative biology and taxonomic classification.</title>
        <authorList>
            <person name="Goeker M."/>
        </authorList>
    </citation>
    <scope>NUCLEOTIDE SEQUENCE [LARGE SCALE GENOMIC DNA]</scope>
    <source>
        <strain evidence="9 10">DSM 18048</strain>
    </source>
</reference>
<evidence type="ECO:0000256" key="5">
    <source>
        <dbReference type="ARBA" id="ARBA00022917"/>
    </source>
</evidence>
<dbReference type="AlphaFoldDB" id="A0A318SGQ6"/>
<keyword evidence="4 7" id="KW-0067">ATP-binding</keyword>
<dbReference type="PANTHER" id="PTHR11895">
    <property type="entry name" value="TRANSAMIDASE"/>
    <property type="match status" value="1"/>
</dbReference>
<evidence type="ECO:0000256" key="3">
    <source>
        <dbReference type="ARBA" id="ARBA00022741"/>
    </source>
</evidence>
<organism evidence="9 10">
    <name type="scientific">Deinococcus yavapaiensis KR-236</name>
    <dbReference type="NCBI Taxonomy" id="694435"/>
    <lineage>
        <taxon>Bacteria</taxon>
        <taxon>Thermotogati</taxon>
        <taxon>Deinococcota</taxon>
        <taxon>Deinococci</taxon>
        <taxon>Deinococcales</taxon>
        <taxon>Deinococcaceae</taxon>
        <taxon>Deinococcus</taxon>
    </lineage>
</organism>
<dbReference type="OrthoDB" id="9811471at2"/>
<evidence type="ECO:0000256" key="2">
    <source>
        <dbReference type="ARBA" id="ARBA00022598"/>
    </source>
</evidence>
<dbReference type="PROSITE" id="PS00571">
    <property type="entry name" value="AMIDASES"/>
    <property type="match status" value="1"/>
</dbReference>
<keyword evidence="2 7" id="KW-0436">Ligase</keyword>
<feature type="domain" description="Amidase" evidence="8">
    <location>
        <begin position="25"/>
        <end position="464"/>
    </location>
</feature>
<comment type="similarity">
    <text evidence="1 7">Belongs to the amidase family. GatA subfamily.</text>
</comment>
<dbReference type="PANTHER" id="PTHR11895:SF151">
    <property type="entry name" value="GLUTAMYL-TRNA(GLN) AMIDOTRANSFERASE SUBUNIT A"/>
    <property type="match status" value="1"/>
</dbReference>
<dbReference type="RefSeq" id="WP_110888704.1">
    <property type="nucleotide sequence ID" value="NZ_QJSX01000023.1"/>
</dbReference>
<evidence type="ECO:0000259" key="8">
    <source>
        <dbReference type="Pfam" id="PF01425"/>
    </source>
</evidence>
<dbReference type="InterPro" id="IPR020556">
    <property type="entry name" value="Amidase_CS"/>
</dbReference>
<evidence type="ECO:0000256" key="1">
    <source>
        <dbReference type="ARBA" id="ARBA00008069"/>
    </source>
</evidence>
<proteinExistence type="inferred from homology"/>
<dbReference type="GO" id="GO:0005524">
    <property type="term" value="F:ATP binding"/>
    <property type="evidence" value="ECO:0007669"/>
    <property type="project" value="UniProtKB-KW"/>
</dbReference>
<dbReference type="NCBIfam" id="TIGR00132">
    <property type="entry name" value="gatA"/>
    <property type="match status" value="1"/>
</dbReference>
<evidence type="ECO:0000256" key="7">
    <source>
        <dbReference type="HAMAP-Rule" id="MF_00120"/>
    </source>
</evidence>
<comment type="caution">
    <text evidence="9">The sequence shown here is derived from an EMBL/GenBank/DDBJ whole genome shotgun (WGS) entry which is preliminary data.</text>
</comment>
<keyword evidence="5 7" id="KW-0648">Protein biosynthesis</keyword>
<dbReference type="HAMAP" id="MF_00120">
    <property type="entry name" value="GatA"/>
    <property type="match status" value="1"/>
</dbReference>
<keyword evidence="9" id="KW-0808">Transferase</keyword>
<dbReference type="InterPro" id="IPR023631">
    <property type="entry name" value="Amidase_dom"/>
</dbReference>
<protein>
    <recommendedName>
        <fullName evidence="7">Glutamyl-tRNA(Gln) amidotransferase subunit A</fullName>
        <shortName evidence="7">Glu-ADT subunit A</shortName>
        <ecNumber evidence="7">6.3.5.7</ecNumber>
    </recommendedName>
</protein>
<evidence type="ECO:0000256" key="6">
    <source>
        <dbReference type="ARBA" id="ARBA00047407"/>
    </source>
</evidence>
<dbReference type="SUPFAM" id="SSF75304">
    <property type="entry name" value="Amidase signature (AS) enzymes"/>
    <property type="match status" value="1"/>
</dbReference>
<dbReference type="EMBL" id="QJSX01000023">
    <property type="protein sequence ID" value="PYE49454.1"/>
    <property type="molecule type" value="Genomic_DNA"/>
</dbReference>
<dbReference type="GO" id="GO:0050567">
    <property type="term" value="F:glutaminyl-tRNA synthase (glutamine-hydrolyzing) activity"/>
    <property type="evidence" value="ECO:0007669"/>
    <property type="project" value="UniProtKB-UniRule"/>
</dbReference>
<dbReference type="InterPro" id="IPR004412">
    <property type="entry name" value="GatA"/>
</dbReference>
<dbReference type="GO" id="GO:0030956">
    <property type="term" value="C:glutamyl-tRNA(Gln) amidotransferase complex"/>
    <property type="evidence" value="ECO:0007669"/>
    <property type="project" value="InterPro"/>
</dbReference>
<gene>
    <name evidence="7" type="primary">gatA</name>
    <name evidence="9" type="ORF">DES52_12348</name>
</gene>
<dbReference type="GO" id="GO:0006412">
    <property type="term" value="P:translation"/>
    <property type="evidence" value="ECO:0007669"/>
    <property type="project" value="UniProtKB-UniRule"/>
</dbReference>
<keyword evidence="10" id="KW-1185">Reference proteome</keyword>
<name>A0A318SGQ6_9DEIO</name>
<dbReference type="Gene3D" id="3.90.1300.10">
    <property type="entry name" value="Amidase signature (AS) domain"/>
    <property type="match status" value="1"/>
</dbReference>
<comment type="subunit">
    <text evidence="7">Heterotrimer of A, B and C subunits.</text>
</comment>
<dbReference type="InterPro" id="IPR036928">
    <property type="entry name" value="AS_sf"/>
</dbReference>
<feature type="active site" description="Charge relay system" evidence="7">
    <location>
        <position position="151"/>
    </location>
</feature>
<feature type="active site" description="Acyl-ester intermediate" evidence="7">
    <location>
        <position position="175"/>
    </location>
</feature>
<comment type="function">
    <text evidence="7">Allows the formation of correctly charged Gln-tRNA(Gln) through the transamidation of misacylated Glu-tRNA(Gln) in organisms which lack glutaminyl-tRNA synthetase. The reaction takes place in the presence of glutamine and ATP through an activated gamma-phospho-Glu-tRNA(Gln).</text>
</comment>
<accession>A0A318SGQ6</accession>
<evidence type="ECO:0000256" key="4">
    <source>
        <dbReference type="ARBA" id="ARBA00022840"/>
    </source>
</evidence>